<keyword evidence="6 11" id="KW-0472">Membrane</keyword>
<dbReference type="GeneTree" id="ENSGT00940000160107"/>
<keyword evidence="4" id="KW-0735">Signal-anchor</keyword>
<dbReference type="GO" id="GO:0002228">
    <property type="term" value="P:natural killer cell mediated immunity"/>
    <property type="evidence" value="ECO:0007669"/>
    <property type="project" value="Ensembl"/>
</dbReference>
<dbReference type="InterPro" id="IPR016187">
    <property type="entry name" value="CTDL_fold"/>
</dbReference>
<proteinExistence type="predicted"/>
<keyword evidence="7" id="KW-0675">Receptor</keyword>
<dbReference type="PANTHER" id="PTHR22800:SF252">
    <property type="entry name" value="NATURAL KILLER CELLS ANTIGEN CD94"/>
    <property type="match status" value="1"/>
</dbReference>
<dbReference type="PROSITE" id="PS50041">
    <property type="entry name" value="C_TYPE_LECTIN_2"/>
    <property type="match status" value="1"/>
</dbReference>
<dbReference type="InterPro" id="IPR016186">
    <property type="entry name" value="C-type_lectin-like/link_sf"/>
</dbReference>
<evidence type="ECO:0000256" key="6">
    <source>
        <dbReference type="ARBA" id="ARBA00023136"/>
    </source>
</evidence>
<dbReference type="Proteomes" id="UP000694394">
    <property type="component" value="Chromosome 7"/>
</dbReference>
<sequence length="212" mass="24551">MDDHTEEQVSQTTRWRLISGTLGVICLLLMVTLGMLLKSLPNEIDIKPTSSSLPNKELQEGSDCCSCPEKWVGYRCNCYFISLEMKTWNESRNFCVSQNSSLLQLQNRDELAFMYSNQYFYWIGLSYNTERGDWQWEDGSNFSRNLFSSFETPDPKNCIVYDAMKSAVDEPCERQNHFICKKSLFKCFLGQRGGDNQSSITTNSIFTPHYCY</sequence>
<evidence type="ECO:0000256" key="8">
    <source>
        <dbReference type="ARBA" id="ARBA00023180"/>
    </source>
</evidence>
<comment type="subcellular location">
    <subcellularLocation>
        <location evidence="1">Cell membrane</location>
        <topology evidence="1">Single-pass type II membrane protein</topology>
    </subcellularLocation>
</comment>
<keyword evidence="3" id="KW-0430">Lectin</keyword>
<dbReference type="GO" id="GO:0023030">
    <property type="term" value="F:MHC class Ib protein binding, via antigen binding groove"/>
    <property type="evidence" value="ECO:0007669"/>
    <property type="project" value="Ensembl"/>
</dbReference>
<dbReference type="EMBL" id="ABDC03010352">
    <property type="status" value="NOT_ANNOTATED_CDS"/>
    <property type="molecule type" value="Genomic_DNA"/>
</dbReference>
<evidence type="ECO:0000256" key="5">
    <source>
        <dbReference type="ARBA" id="ARBA00022989"/>
    </source>
</evidence>
<dbReference type="InterPro" id="IPR050919">
    <property type="entry name" value="NKG2/CD94_NK_receptors"/>
</dbReference>
<evidence type="ECO:0000256" key="2">
    <source>
        <dbReference type="ARBA" id="ARBA00022692"/>
    </source>
</evidence>
<dbReference type="GO" id="GO:0043235">
    <property type="term" value="C:receptor complex"/>
    <property type="evidence" value="ECO:0007669"/>
    <property type="project" value="Ensembl"/>
</dbReference>
<organism evidence="13 14">
    <name type="scientific">Microcebus murinus</name>
    <name type="common">Gray mouse lemur</name>
    <name type="synonym">Lemur murinus</name>
    <dbReference type="NCBI Taxonomy" id="30608"/>
    <lineage>
        <taxon>Eukaryota</taxon>
        <taxon>Metazoa</taxon>
        <taxon>Chordata</taxon>
        <taxon>Craniata</taxon>
        <taxon>Vertebrata</taxon>
        <taxon>Euteleostomi</taxon>
        <taxon>Mammalia</taxon>
        <taxon>Eutheria</taxon>
        <taxon>Euarchontoglires</taxon>
        <taxon>Primates</taxon>
        <taxon>Strepsirrhini</taxon>
        <taxon>Lemuriformes</taxon>
        <taxon>Cheirogaleidae</taxon>
        <taxon>Microcebus</taxon>
    </lineage>
</organism>
<reference evidence="13" key="3">
    <citation type="submission" date="2025-09" db="UniProtKB">
        <authorList>
            <consortium name="Ensembl"/>
        </authorList>
    </citation>
    <scope>IDENTIFICATION</scope>
</reference>
<keyword evidence="2 11" id="KW-0812">Transmembrane</keyword>
<keyword evidence="8" id="KW-0325">Glycoprotein</keyword>
<evidence type="ECO:0000256" key="3">
    <source>
        <dbReference type="ARBA" id="ARBA00022734"/>
    </source>
</evidence>
<dbReference type="GO" id="GO:0030246">
    <property type="term" value="F:carbohydrate binding"/>
    <property type="evidence" value="ECO:0007669"/>
    <property type="project" value="UniProtKB-KW"/>
</dbReference>
<accession>A0A8C5XZS1</accession>
<evidence type="ECO:0000256" key="11">
    <source>
        <dbReference type="SAM" id="Phobius"/>
    </source>
</evidence>
<dbReference type="Gene3D" id="3.10.100.10">
    <property type="entry name" value="Mannose-Binding Protein A, subunit A"/>
    <property type="match status" value="1"/>
</dbReference>
<keyword evidence="14" id="KW-1185">Reference proteome</keyword>
<dbReference type="GO" id="GO:0062082">
    <property type="term" value="F:HLA-E specific inhibitory MHC class Ib receptor activity"/>
    <property type="evidence" value="ECO:0007669"/>
    <property type="project" value="Ensembl"/>
</dbReference>
<feature type="transmembrane region" description="Helical" evidence="11">
    <location>
        <begin position="17"/>
        <end position="37"/>
    </location>
</feature>
<dbReference type="SMART" id="SM00034">
    <property type="entry name" value="CLECT"/>
    <property type="match status" value="1"/>
</dbReference>
<dbReference type="SUPFAM" id="SSF56436">
    <property type="entry name" value="C-type lectin-like"/>
    <property type="match status" value="1"/>
</dbReference>
<name>A0A8C5XZS1_MICMU</name>
<evidence type="ECO:0000313" key="14">
    <source>
        <dbReference type="Proteomes" id="UP000694394"/>
    </source>
</evidence>
<dbReference type="GO" id="GO:0045954">
    <property type="term" value="P:positive regulation of natural killer cell mediated cytotoxicity"/>
    <property type="evidence" value="ECO:0007669"/>
    <property type="project" value="Ensembl"/>
</dbReference>
<evidence type="ECO:0000256" key="4">
    <source>
        <dbReference type="ARBA" id="ARBA00022968"/>
    </source>
</evidence>
<evidence type="ECO:0000256" key="7">
    <source>
        <dbReference type="ARBA" id="ARBA00023170"/>
    </source>
</evidence>
<dbReference type="GO" id="GO:0045953">
    <property type="term" value="P:negative regulation of natural killer cell mediated cytotoxicity"/>
    <property type="evidence" value="ECO:0007669"/>
    <property type="project" value="Ensembl"/>
</dbReference>
<protein>
    <recommendedName>
        <fullName evidence="9">Natural killer cells antigen CD94</fullName>
    </recommendedName>
    <alternativeName>
        <fullName evidence="10">Killer cell lectin-like receptor subfamily D member 1</fullName>
    </alternativeName>
</protein>
<gene>
    <name evidence="13" type="primary">KLRD1</name>
    <name evidence="13" type="synonym">CD94-1</name>
</gene>
<feature type="domain" description="C-type lectin" evidence="12">
    <location>
        <begin position="74"/>
        <end position="181"/>
    </location>
</feature>
<evidence type="ECO:0000313" key="13">
    <source>
        <dbReference type="Ensembl" id="ENSMICP00000043274.1"/>
    </source>
</evidence>
<reference evidence="13" key="1">
    <citation type="submission" date="2016-12" db="EMBL/GenBank/DDBJ databases">
        <title>Mouse lemur reference genome and diversity panel.</title>
        <authorList>
            <person name="Harris R."/>
            <person name="Larsen P."/>
            <person name="Liu Y."/>
            <person name="Hughes D.S."/>
            <person name="Murali S."/>
            <person name="Raveendran M."/>
            <person name="Korchina V."/>
            <person name="Wang M."/>
            <person name="Jhangiani S."/>
            <person name="Bandaranaike D."/>
            <person name="Bellair M."/>
            <person name="Blankenburg K."/>
            <person name="Chao H."/>
            <person name="Dahdouli M."/>
            <person name="Dinh H."/>
            <person name="Doddapaneni H."/>
            <person name="English A."/>
            <person name="Firestine M."/>
            <person name="Gnanaolivu R."/>
            <person name="Gross S."/>
            <person name="Hernandez B."/>
            <person name="Javaid M."/>
            <person name="Jayaseelan J."/>
            <person name="Jones J."/>
            <person name="Khan Z."/>
            <person name="Kovar C."/>
            <person name="Kurapati P."/>
            <person name="Le B."/>
            <person name="Lee S."/>
            <person name="Li M."/>
            <person name="Mathew T."/>
            <person name="Narasimhan A."/>
            <person name="Ngo D."/>
            <person name="Nguyen L."/>
            <person name="Okwuonu G."/>
            <person name="Ongeri F."/>
            <person name="Osuji N."/>
            <person name="Pu L.-L."/>
            <person name="Puazo M."/>
            <person name="Quiroz J."/>
            <person name="Raj R."/>
            <person name="Rajbhandari K."/>
            <person name="Reid J.G."/>
            <person name="Santibanez J."/>
            <person name="Sexton D."/>
            <person name="Skinner E."/>
            <person name="Vee V."/>
            <person name="Weissenberger G."/>
            <person name="Wu Y."/>
            <person name="Xin Y."/>
            <person name="Han Y."/>
            <person name="Campbell C."/>
            <person name="Brown A."/>
            <person name="Sullivan B."/>
            <person name="Shelton J."/>
            <person name="Brown S."/>
            <person name="Dudchenko O."/>
            <person name="Machol I."/>
            <person name="Durand N."/>
            <person name="Shamim M."/>
            <person name="Lieberman A."/>
            <person name="Muzny D.M."/>
            <person name="Richards S."/>
            <person name="Yoder A."/>
            <person name="Worley K.C."/>
            <person name="Rogers J."/>
            <person name="Gibbs R.A."/>
        </authorList>
    </citation>
    <scope>NUCLEOTIDE SEQUENCE [LARGE SCALE GENOMIC DNA]</scope>
</reference>
<dbReference type="CDD" id="cd03593">
    <property type="entry name" value="CLECT_NK_receptors_like"/>
    <property type="match status" value="1"/>
</dbReference>
<dbReference type="GO" id="GO:1990405">
    <property type="term" value="F:protein antigen binding"/>
    <property type="evidence" value="ECO:0007669"/>
    <property type="project" value="Ensembl"/>
</dbReference>
<dbReference type="GO" id="GO:0005886">
    <property type="term" value="C:plasma membrane"/>
    <property type="evidence" value="ECO:0007669"/>
    <property type="project" value="UniProtKB-SubCell"/>
</dbReference>
<dbReference type="GO" id="GO:0001915">
    <property type="term" value="P:negative regulation of T cell mediated cytotoxicity"/>
    <property type="evidence" value="ECO:0007669"/>
    <property type="project" value="Ensembl"/>
</dbReference>
<dbReference type="AlphaFoldDB" id="A0A8C5XZS1"/>
<keyword evidence="5 11" id="KW-1133">Transmembrane helix</keyword>
<dbReference type="PANTHER" id="PTHR22800">
    <property type="entry name" value="C-TYPE LECTIN PROTEINS"/>
    <property type="match status" value="1"/>
</dbReference>
<dbReference type="InterPro" id="IPR001304">
    <property type="entry name" value="C-type_lectin-like"/>
</dbReference>
<dbReference type="Ensembl" id="ENSMICT00000069870.1">
    <property type="protein sequence ID" value="ENSMICP00000043274.1"/>
    <property type="gene ID" value="ENSMICG00000032546.2"/>
</dbReference>
<evidence type="ECO:0000259" key="12">
    <source>
        <dbReference type="PROSITE" id="PS50041"/>
    </source>
</evidence>
<reference evidence="13" key="2">
    <citation type="submission" date="2025-08" db="UniProtKB">
        <authorList>
            <consortium name="Ensembl"/>
        </authorList>
    </citation>
    <scope>IDENTIFICATION</scope>
</reference>
<evidence type="ECO:0000256" key="1">
    <source>
        <dbReference type="ARBA" id="ARBA00004401"/>
    </source>
</evidence>
<evidence type="ECO:0000256" key="10">
    <source>
        <dbReference type="ARBA" id="ARBA00041489"/>
    </source>
</evidence>
<dbReference type="InterPro" id="IPR033992">
    <property type="entry name" value="NKR-like_CTLD"/>
</dbReference>
<dbReference type="GO" id="GO:0023024">
    <property type="term" value="F:MHC class I protein complex binding"/>
    <property type="evidence" value="ECO:0007669"/>
    <property type="project" value="Ensembl"/>
</dbReference>
<dbReference type="GO" id="GO:0002223">
    <property type="term" value="P:stimulatory C-type lectin receptor signaling pathway"/>
    <property type="evidence" value="ECO:0007669"/>
    <property type="project" value="Ensembl"/>
</dbReference>
<evidence type="ECO:0000256" key="9">
    <source>
        <dbReference type="ARBA" id="ARBA00041193"/>
    </source>
</evidence>
<dbReference type="Pfam" id="PF00059">
    <property type="entry name" value="Lectin_C"/>
    <property type="match status" value="1"/>
</dbReference>